<reference evidence="5 6" key="1">
    <citation type="submission" date="2024-09" db="EMBL/GenBank/DDBJ databases">
        <authorList>
            <person name="Sun Q."/>
            <person name="Mori K."/>
        </authorList>
    </citation>
    <scope>NUCLEOTIDE SEQUENCE [LARGE SCALE GENOMIC DNA]</scope>
    <source>
        <strain evidence="5 6">TISTR 2452</strain>
    </source>
</reference>
<evidence type="ECO:0000313" key="6">
    <source>
        <dbReference type="Proteomes" id="UP001589747"/>
    </source>
</evidence>
<proteinExistence type="predicted"/>
<keyword evidence="3" id="KW-0472">Membrane</keyword>
<accession>A0ABV5KXA4</accession>
<keyword evidence="6" id="KW-1185">Reference proteome</keyword>
<dbReference type="InterPro" id="IPR011098">
    <property type="entry name" value="G5_dom"/>
</dbReference>
<evidence type="ECO:0000256" key="1">
    <source>
        <dbReference type="ARBA" id="ARBA00022729"/>
    </source>
</evidence>
<gene>
    <name evidence="5" type="ORF">ACFFSY_28285</name>
</gene>
<dbReference type="Pfam" id="PF07501">
    <property type="entry name" value="G5"/>
    <property type="match status" value="1"/>
</dbReference>
<dbReference type="Pfam" id="PF04294">
    <property type="entry name" value="VanW"/>
    <property type="match status" value="1"/>
</dbReference>
<dbReference type="InterPro" id="IPR052913">
    <property type="entry name" value="Glycopeptide_resist_protein"/>
</dbReference>
<comment type="caution">
    <text evidence="5">The sequence shown here is derived from an EMBL/GenBank/DDBJ whole genome shotgun (WGS) entry which is preliminary data.</text>
</comment>
<dbReference type="EMBL" id="JBHMDO010000045">
    <property type="protein sequence ID" value="MFB9329858.1"/>
    <property type="molecule type" value="Genomic_DNA"/>
</dbReference>
<name>A0ABV5KXA4_9BACL</name>
<evidence type="ECO:0000259" key="4">
    <source>
        <dbReference type="SMART" id="SM01208"/>
    </source>
</evidence>
<dbReference type="Proteomes" id="UP001589747">
    <property type="component" value="Unassembled WGS sequence"/>
</dbReference>
<dbReference type="SMART" id="SM01208">
    <property type="entry name" value="G5"/>
    <property type="match status" value="1"/>
</dbReference>
<keyword evidence="3" id="KW-0812">Transmembrane</keyword>
<sequence>MKKWHVIGIAFFAVLLAISIVWGGLWLYAKRDVVPDGTRAGPQTSDGVLRVTDKDMLTLGGLTVDQAKERLRRQAAALTGMTVALQTNGSSQVKRTWTMAELGLSVDTTGAEQALTRLREGGVWTRAAYRHRFPDELTVKVTWNTKQLERKIRGVWGFLEAHEPVNATRTIRADDTVAYTPHHDAYRLDMRTLTATIRARVEQAFEATAQGGTIAKSGVVPMPLTVVHPNVTLEKLKVEGIERMIASFATDFSTSGEGRAHNVKSTAKSLQDWDLAPGEMFDYLTVIQATRESYGFKEAPVILNGELVPGIGGGICQVSSTLYNAALLAGFHMTERRNHSLPVSYLPMGRDATFAEGAIGFRFKNTTGKHLLIRTETAGGKLTVKLFGTMPNNVVYKLESKTVEEIEPGIKEVPSATVQPGSRLLMSPGKTGYIVETYRTKLVNGKAVAIERISRDKYKAQPAIYAIAPENAQPHGMQELGKSRKEVVEDGVTH</sequence>
<feature type="transmembrane region" description="Helical" evidence="3">
    <location>
        <begin position="7"/>
        <end position="29"/>
    </location>
</feature>
<keyword evidence="1" id="KW-0732">Signal</keyword>
<dbReference type="RefSeq" id="WP_377500504.1">
    <property type="nucleotide sequence ID" value="NZ_JBHMDO010000045.1"/>
</dbReference>
<evidence type="ECO:0000313" key="5">
    <source>
        <dbReference type="EMBL" id="MFB9329858.1"/>
    </source>
</evidence>
<evidence type="ECO:0000256" key="2">
    <source>
        <dbReference type="SAM" id="MobiDB-lite"/>
    </source>
</evidence>
<dbReference type="PANTHER" id="PTHR35788:SF1">
    <property type="entry name" value="EXPORTED PROTEIN"/>
    <property type="match status" value="1"/>
</dbReference>
<protein>
    <submittedName>
        <fullName evidence="5">VanW family protein</fullName>
    </submittedName>
</protein>
<feature type="compositionally biased region" description="Basic and acidic residues" evidence="2">
    <location>
        <begin position="481"/>
        <end position="494"/>
    </location>
</feature>
<organism evidence="5 6">
    <name type="scientific">Paenibacillus aurantiacus</name>
    <dbReference type="NCBI Taxonomy" id="1936118"/>
    <lineage>
        <taxon>Bacteria</taxon>
        <taxon>Bacillati</taxon>
        <taxon>Bacillota</taxon>
        <taxon>Bacilli</taxon>
        <taxon>Bacillales</taxon>
        <taxon>Paenibacillaceae</taxon>
        <taxon>Paenibacillus</taxon>
    </lineage>
</organism>
<dbReference type="InterPro" id="IPR007391">
    <property type="entry name" value="Vancomycin_resist_VanW"/>
</dbReference>
<feature type="domain" description="G5" evidence="4">
    <location>
        <begin position="394"/>
        <end position="471"/>
    </location>
</feature>
<keyword evidence="3" id="KW-1133">Transmembrane helix</keyword>
<feature type="region of interest" description="Disordered" evidence="2">
    <location>
        <begin position="475"/>
        <end position="494"/>
    </location>
</feature>
<dbReference type="PANTHER" id="PTHR35788">
    <property type="entry name" value="EXPORTED PROTEIN-RELATED"/>
    <property type="match status" value="1"/>
</dbReference>
<evidence type="ECO:0000256" key="3">
    <source>
        <dbReference type="SAM" id="Phobius"/>
    </source>
</evidence>